<dbReference type="Pfam" id="PF26053">
    <property type="entry name" value="DUF8016"/>
    <property type="match status" value="1"/>
</dbReference>
<dbReference type="Pfam" id="PF01425">
    <property type="entry name" value="Amidase"/>
    <property type="match status" value="1"/>
</dbReference>
<dbReference type="Gene3D" id="3.90.1300.10">
    <property type="entry name" value="Amidase signature (AS) domain"/>
    <property type="match status" value="1"/>
</dbReference>
<name>A0ABR4GP91_9EURO</name>
<evidence type="ECO:0000259" key="1">
    <source>
        <dbReference type="Pfam" id="PF01425"/>
    </source>
</evidence>
<protein>
    <submittedName>
        <fullName evidence="3">Amidase signature domain-containing protein</fullName>
    </submittedName>
</protein>
<dbReference type="Proteomes" id="UP001610563">
    <property type="component" value="Unassembled WGS sequence"/>
</dbReference>
<accession>A0ABR4GP91</accession>
<feature type="domain" description="Amidase" evidence="1">
    <location>
        <begin position="203"/>
        <end position="367"/>
    </location>
</feature>
<organism evidence="3 4">
    <name type="scientific">Aspergillus keveii</name>
    <dbReference type="NCBI Taxonomy" id="714993"/>
    <lineage>
        <taxon>Eukaryota</taxon>
        <taxon>Fungi</taxon>
        <taxon>Dikarya</taxon>
        <taxon>Ascomycota</taxon>
        <taxon>Pezizomycotina</taxon>
        <taxon>Eurotiomycetes</taxon>
        <taxon>Eurotiomycetidae</taxon>
        <taxon>Eurotiales</taxon>
        <taxon>Aspergillaceae</taxon>
        <taxon>Aspergillus</taxon>
        <taxon>Aspergillus subgen. Nidulantes</taxon>
    </lineage>
</organism>
<dbReference type="PANTHER" id="PTHR46310">
    <property type="entry name" value="AMIDASE 1"/>
    <property type="match status" value="1"/>
</dbReference>
<evidence type="ECO:0000259" key="2">
    <source>
        <dbReference type="Pfam" id="PF26053"/>
    </source>
</evidence>
<feature type="domain" description="Scytalone dehydratase-like protein Arp1 N-terminal" evidence="2">
    <location>
        <begin position="54"/>
        <end position="170"/>
    </location>
</feature>
<dbReference type="InterPro" id="IPR023631">
    <property type="entry name" value="Amidase_dom"/>
</dbReference>
<sequence>MPSLKDLVRASVSLTGLSSTTPDTVGFTSPNTGNRFIGHFAGWTSTLKITNYGCKPADAISLSLPLTVFTSTDETVTCAGIKEQVRTYEKYDDVFEELFLKNKSIRIYIHGSDNHEAGLLACLNEAYGTELLLSNIRSNEGVTVEPARNVPNGPYLAQIGELEITLAPVYGVHYDENMAFMNVNTLSDSTIGIPVPSRIYTKETTSDQKPLSGIRVAVKDIIDLKGVKTSNGNRAWFKLYDAVNATAPAMQRLIDLGVNIIGKAKTAQFANSDRPTADWVDYHDAFNPRGDGYQDPGVSSAGSGAATASYNWVDVAIGADTGGSIRIPAGKNGVFGLRPSFNALSNQGVMKEGEFFDAVGFHTRSPHMLQSFGKTWLAASSQLTTKYDAFPRKIIVPTNLWPVANNASQAIFDYWIEKLATFLNATVERSSIDEYWNATAHTDYPDTDFWSHMQMVGFNLIWRNQLAKVIEPFRAAYAAAFGGRTPFINPFPAARYQSAANVTQEDYDTAYERFTYFREWFGENVVKADEGSCSDSLFVIPMATGDTSYRNNIYPPPNVSSWSTFTPYYFSVQSQGPEVTLPIGEVPYMSNITNVEEKLPVAIDLLAHRNCDLMLLDLVKALADAEILKEVKTGRTLW</sequence>
<evidence type="ECO:0000313" key="4">
    <source>
        <dbReference type="Proteomes" id="UP001610563"/>
    </source>
</evidence>
<gene>
    <name evidence="3" type="ORF">BJX66DRAFT_331827</name>
</gene>
<comment type="caution">
    <text evidence="3">The sequence shown here is derived from an EMBL/GenBank/DDBJ whole genome shotgun (WGS) entry which is preliminary data.</text>
</comment>
<evidence type="ECO:0000313" key="3">
    <source>
        <dbReference type="EMBL" id="KAL2800887.1"/>
    </source>
</evidence>
<keyword evidence="4" id="KW-1185">Reference proteome</keyword>
<dbReference type="SUPFAM" id="SSF75304">
    <property type="entry name" value="Amidase signature (AS) enzymes"/>
    <property type="match status" value="1"/>
</dbReference>
<dbReference type="PANTHER" id="PTHR46310:SF7">
    <property type="entry name" value="AMIDASE 1"/>
    <property type="match status" value="1"/>
</dbReference>
<reference evidence="3 4" key="1">
    <citation type="submission" date="2024-07" db="EMBL/GenBank/DDBJ databases">
        <title>Section-level genome sequencing and comparative genomics of Aspergillus sections Usti and Cavernicolus.</title>
        <authorList>
            <consortium name="Lawrence Berkeley National Laboratory"/>
            <person name="Nybo J.L."/>
            <person name="Vesth T.C."/>
            <person name="Theobald S."/>
            <person name="Frisvad J.C."/>
            <person name="Larsen T.O."/>
            <person name="Kjaerboelling I."/>
            <person name="Rothschild-Mancinelli K."/>
            <person name="Lyhne E.K."/>
            <person name="Kogle M.E."/>
            <person name="Barry K."/>
            <person name="Clum A."/>
            <person name="Na H."/>
            <person name="Ledsgaard L."/>
            <person name="Lin J."/>
            <person name="Lipzen A."/>
            <person name="Kuo A."/>
            <person name="Riley R."/>
            <person name="Mondo S."/>
            <person name="Labutti K."/>
            <person name="Haridas S."/>
            <person name="Pangalinan J."/>
            <person name="Salamov A.A."/>
            <person name="Simmons B.A."/>
            <person name="Magnuson J.K."/>
            <person name="Chen J."/>
            <person name="Drula E."/>
            <person name="Henrissat B."/>
            <person name="Wiebenga A."/>
            <person name="Lubbers R.J."/>
            <person name="Gomes A.C."/>
            <person name="Makela M.R."/>
            <person name="Stajich J."/>
            <person name="Grigoriev I.V."/>
            <person name="Mortensen U.H."/>
            <person name="De Vries R.P."/>
            <person name="Baker S.E."/>
            <person name="Andersen M.R."/>
        </authorList>
    </citation>
    <scope>NUCLEOTIDE SEQUENCE [LARGE SCALE GENOMIC DNA]</scope>
    <source>
        <strain evidence="3 4">CBS 209.92</strain>
    </source>
</reference>
<proteinExistence type="predicted"/>
<dbReference type="InterPro" id="IPR058329">
    <property type="entry name" value="Arp1_N"/>
</dbReference>
<dbReference type="InterPro" id="IPR036928">
    <property type="entry name" value="AS_sf"/>
</dbReference>
<dbReference type="EMBL" id="JBFTWV010000002">
    <property type="protein sequence ID" value="KAL2800887.1"/>
    <property type="molecule type" value="Genomic_DNA"/>
</dbReference>